<keyword evidence="2" id="KW-1185">Reference proteome</keyword>
<name>A0ACB8SDL4_9AGAM</name>
<organism evidence="1 2">
    <name type="scientific">Artomyces pyxidatus</name>
    <dbReference type="NCBI Taxonomy" id="48021"/>
    <lineage>
        <taxon>Eukaryota</taxon>
        <taxon>Fungi</taxon>
        <taxon>Dikarya</taxon>
        <taxon>Basidiomycota</taxon>
        <taxon>Agaricomycotina</taxon>
        <taxon>Agaricomycetes</taxon>
        <taxon>Russulales</taxon>
        <taxon>Auriscalpiaceae</taxon>
        <taxon>Artomyces</taxon>
    </lineage>
</organism>
<reference evidence="1" key="1">
    <citation type="submission" date="2021-03" db="EMBL/GenBank/DDBJ databases">
        <authorList>
            <consortium name="DOE Joint Genome Institute"/>
            <person name="Ahrendt S."/>
            <person name="Looney B.P."/>
            <person name="Miyauchi S."/>
            <person name="Morin E."/>
            <person name="Drula E."/>
            <person name="Courty P.E."/>
            <person name="Chicoki N."/>
            <person name="Fauchery L."/>
            <person name="Kohler A."/>
            <person name="Kuo A."/>
            <person name="Labutti K."/>
            <person name="Pangilinan J."/>
            <person name="Lipzen A."/>
            <person name="Riley R."/>
            <person name="Andreopoulos W."/>
            <person name="He G."/>
            <person name="Johnson J."/>
            <person name="Barry K.W."/>
            <person name="Grigoriev I.V."/>
            <person name="Nagy L."/>
            <person name="Hibbett D."/>
            <person name="Henrissat B."/>
            <person name="Matheny P.B."/>
            <person name="Labbe J."/>
            <person name="Martin F."/>
        </authorList>
    </citation>
    <scope>NUCLEOTIDE SEQUENCE</scope>
    <source>
        <strain evidence="1">HHB10654</strain>
    </source>
</reference>
<proteinExistence type="predicted"/>
<feature type="non-terminal residue" evidence="1">
    <location>
        <position position="53"/>
    </location>
</feature>
<sequence length="53" mass="6198">DLHEHRRRIAGYAQELELFLQGDAAYDSAVADGFMIFEGNGVNLHQFRRRYGW</sequence>
<accession>A0ACB8SDL4</accession>
<dbReference type="EMBL" id="MU277376">
    <property type="protein sequence ID" value="KAI0054624.1"/>
    <property type="molecule type" value="Genomic_DNA"/>
</dbReference>
<comment type="caution">
    <text evidence="1">The sequence shown here is derived from an EMBL/GenBank/DDBJ whole genome shotgun (WGS) entry which is preliminary data.</text>
</comment>
<feature type="non-terminal residue" evidence="1">
    <location>
        <position position="1"/>
    </location>
</feature>
<protein>
    <submittedName>
        <fullName evidence="1">Uncharacterized protein</fullName>
    </submittedName>
</protein>
<evidence type="ECO:0000313" key="2">
    <source>
        <dbReference type="Proteomes" id="UP000814140"/>
    </source>
</evidence>
<gene>
    <name evidence="1" type="ORF">BV25DRAFT_1790127</name>
</gene>
<dbReference type="Proteomes" id="UP000814140">
    <property type="component" value="Unassembled WGS sequence"/>
</dbReference>
<reference evidence="1" key="2">
    <citation type="journal article" date="2022" name="New Phytol.">
        <title>Evolutionary transition to the ectomycorrhizal habit in the genomes of a hyperdiverse lineage of mushroom-forming fungi.</title>
        <authorList>
            <person name="Looney B."/>
            <person name="Miyauchi S."/>
            <person name="Morin E."/>
            <person name="Drula E."/>
            <person name="Courty P.E."/>
            <person name="Kohler A."/>
            <person name="Kuo A."/>
            <person name="LaButti K."/>
            <person name="Pangilinan J."/>
            <person name="Lipzen A."/>
            <person name="Riley R."/>
            <person name="Andreopoulos W."/>
            <person name="He G."/>
            <person name="Johnson J."/>
            <person name="Nolan M."/>
            <person name="Tritt A."/>
            <person name="Barry K.W."/>
            <person name="Grigoriev I.V."/>
            <person name="Nagy L.G."/>
            <person name="Hibbett D."/>
            <person name="Henrissat B."/>
            <person name="Matheny P.B."/>
            <person name="Labbe J."/>
            <person name="Martin F.M."/>
        </authorList>
    </citation>
    <scope>NUCLEOTIDE SEQUENCE</scope>
    <source>
        <strain evidence="1">HHB10654</strain>
    </source>
</reference>
<evidence type="ECO:0000313" key="1">
    <source>
        <dbReference type="EMBL" id="KAI0054624.1"/>
    </source>
</evidence>